<feature type="compositionally biased region" description="Polar residues" evidence="1">
    <location>
        <begin position="261"/>
        <end position="270"/>
    </location>
</feature>
<dbReference type="InterPro" id="IPR056119">
    <property type="entry name" value="DUF7702"/>
</dbReference>
<feature type="region of interest" description="Disordered" evidence="1">
    <location>
        <begin position="259"/>
        <end position="281"/>
    </location>
</feature>
<evidence type="ECO:0000256" key="2">
    <source>
        <dbReference type="SAM" id="Phobius"/>
    </source>
</evidence>
<dbReference type="Pfam" id="PF24800">
    <property type="entry name" value="DUF7702"/>
    <property type="match status" value="1"/>
</dbReference>
<dbReference type="PANTHER" id="PTHR42109">
    <property type="entry name" value="UNPLACED GENOMIC SCAFFOLD UM_SCAF_CONTIG_1.265, WHOLE GENOME SHOTGUN SEQUENCE"/>
    <property type="match status" value="1"/>
</dbReference>
<reference evidence="4 5" key="1">
    <citation type="submission" date="2016-04" db="EMBL/GenBank/DDBJ databases">
        <title>A degradative enzymes factory behind the ericoid mycorrhizal symbiosis.</title>
        <authorList>
            <consortium name="DOE Joint Genome Institute"/>
            <person name="Martino E."/>
            <person name="Morin E."/>
            <person name="Grelet G."/>
            <person name="Kuo A."/>
            <person name="Kohler A."/>
            <person name="Daghino S."/>
            <person name="Barry K."/>
            <person name="Choi C."/>
            <person name="Cichocki N."/>
            <person name="Clum A."/>
            <person name="Copeland A."/>
            <person name="Hainaut M."/>
            <person name="Haridas S."/>
            <person name="Labutti K."/>
            <person name="Lindquist E."/>
            <person name="Lipzen A."/>
            <person name="Khouja H.-R."/>
            <person name="Murat C."/>
            <person name="Ohm R."/>
            <person name="Olson A."/>
            <person name="Spatafora J."/>
            <person name="Veneault-Fourrey C."/>
            <person name="Henrissat B."/>
            <person name="Grigoriev I."/>
            <person name="Martin F."/>
            <person name="Perotto S."/>
        </authorList>
    </citation>
    <scope>NUCLEOTIDE SEQUENCE [LARGE SCALE GENOMIC DNA]</scope>
    <source>
        <strain evidence="4 5">E</strain>
    </source>
</reference>
<organism evidence="4 5">
    <name type="scientific">Hyaloscypha bicolor E</name>
    <dbReference type="NCBI Taxonomy" id="1095630"/>
    <lineage>
        <taxon>Eukaryota</taxon>
        <taxon>Fungi</taxon>
        <taxon>Dikarya</taxon>
        <taxon>Ascomycota</taxon>
        <taxon>Pezizomycotina</taxon>
        <taxon>Leotiomycetes</taxon>
        <taxon>Helotiales</taxon>
        <taxon>Hyaloscyphaceae</taxon>
        <taxon>Hyaloscypha</taxon>
        <taxon>Hyaloscypha bicolor</taxon>
    </lineage>
</organism>
<feature type="transmembrane region" description="Helical" evidence="2">
    <location>
        <begin position="150"/>
        <end position="171"/>
    </location>
</feature>
<dbReference type="STRING" id="1095630.A0A2J6T7Q5"/>
<dbReference type="GeneID" id="36592968"/>
<feature type="transmembrane region" description="Helical" evidence="2">
    <location>
        <begin position="116"/>
        <end position="138"/>
    </location>
</feature>
<feature type="transmembrane region" description="Helical" evidence="2">
    <location>
        <begin position="6"/>
        <end position="27"/>
    </location>
</feature>
<dbReference type="EMBL" id="KZ613817">
    <property type="protein sequence ID" value="PMD59056.1"/>
    <property type="molecule type" value="Genomic_DNA"/>
</dbReference>
<evidence type="ECO:0000313" key="5">
    <source>
        <dbReference type="Proteomes" id="UP000235371"/>
    </source>
</evidence>
<evidence type="ECO:0000313" key="4">
    <source>
        <dbReference type="EMBL" id="PMD59056.1"/>
    </source>
</evidence>
<dbReference type="OrthoDB" id="2560628at2759"/>
<protein>
    <recommendedName>
        <fullName evidence="3">DUF7702 domain-containing protein</fullName>
    </recommendedName>
</protein>
<evidence type="ECO:0000256" key="1">
    <source>
        <dbReference type="SAM" id="MobiDB-lite"/>
    </source>
</evidence>
<name>A0A2J6T7Q5_9HELO</name>
<dbReference type="AlphaFoldDB" id="A0A2J6T7Q5"/>
<feature type="transmembrane region" description="Helical" evidence="2">
    <location>
        <begin position="78"/>
        <end position="95"/>
    </location>
</feature>
<evidence type="ECO:0000259" key="3">
    <source>
        <dbReference type="Pfam" id="PF24800"/>
    </source>
</evidence>
<dbReference type="Proteomes" id="UP000235371">
    <property type="component" value="Unassembled WGS sequence"/>
</dbReference>
<feature type="transmembrane region" description="Helical" evidence="2">
    <location>
        <begin position="183"/>
        <end position="203"/>
    </location>
</feature>
<dbReference type="RefSeq" id="XP_024735960.1">
    <property type="nucleotide sequence ID" value="XM_024884891.1"/>
</dbReference>
<keyword evidence="5" id="KW-1185">Reference proteome</keyword>
<proteinExistence type="predicted"/>
<feature type="domain" description="DUF7702" evidence="3">
    <location>
        <begin position="3"/>
        <end position="246"/>
    </location>
</feature>
<keyword evidence="2" id="KW-1133">Transmembrane helix</keyword>
<gene>
    <name evidence="4" type="ORF">K444DRAFT_643765</name>
</gene>
<feature type="transmembrane region" description="Helical" evidence="2">
    <location>
        <begin position="39"/>
        <end position="58"/>
    </location>
</feature>
<dbReference type="InParanoid" id="A0A2J6T7Q5"/>
<feature type="transmembrane region" description="Helical" evidence="2">
    <location>
        <begin position="215"/>
        <end position="237"/>
    </location>
</feature>
<keyword evidence="2" id="KW-0472">Membrane</keyword>
<dbReference type="PANTHER" id="PTHR42109:SF2">
    <property type="entry name" value="INTEGRAL MEMBRANE PROTEIN"/>
    <property type="match status" value="1"/>
</dbReference>
<keyword evidence="2" id="KW-0812">Transmembrane</keyword>
<sequence length="320" mass="34925">MTISYRSGISIAELVVYFPSIAIAIFLSVRHGFSRNAGWMFLIIFCLARIIGACMQLATINSPTETSLYEGSAILNNIGLSPLTLAALGLLSRLLDSINKSTHTFVRQYWLRVIELIVVVGLVLGIVGGVNAASAYVTDGHYQPGTLNKAGTGLSILAYVLLVSATAFTAFSVSHAEHGERRLFTAVVIALPLLLVRLIYSIFSTFTTNKSFNLLSGNPTVLLCVALIEELLIVACFEGTGLTLKKVVQEEHVEGARMIPSSDSNSYTETQQRPQQQQRGVGSKIMAVLSYTIIGRIITSMMGDKERDVEMQRQEYQVPK</sequence>
<accession>A0A2J6T7Q5</accession>